<name>A0A517NW07_9BACT</name>
<dbReference type="EMBL" id="CP036526">
    <property type="protein sequence ID" value="QDT11304.1"/>
    <property type="molecule type" value="Genomic_DNA"/>
</dbReference>
<dbReference type="PANTHER" id="PTHR10629">
    <property type="entry name" value="CYTOSINE-SPECIFIC METHYLTRANSFERASE"/>
    <property type="match status" value="1"/>
</dbReference>
<dbReference type="InterPro" id="IPR029063">
    <property type="entry name" value="SAM-dependent_MTases_sf"/>
</dbReference>
<dbReference type="AlphaFoldDB" id="A0A517NW07"/>
<sequence>MSSSSFEPTCVDLFCGAGGLSDGLRQAGFNPVLAVDNDANAIATYEANHPDTATACEDIANITGDSVRELLGGKELDLLAGGPSCQGYSTHGKRIEDDPRNFLFRHMIRLGEELRPKWILIENVRGLLTFRKGHFRNLITESLESIGYEVDAKVLCAADYGVPQLRHRIFFLANRIGCPITFPQPTHGDDEWLANPYVTVDDAIGDLPLLKGELNCDEWIYKSRPKSDFQRYARRYNPKLTLHQANGVSEMSAGVLRHVGEGEGLRSVPTEHLPARFRKMRRISNGQLRQDCTTLYHRLHRQRPAYTITCYYRNVASGPFAHPLEDRSLSHREAARLMSFQDRYKFRGTGLPRQIGNAVPPLLAKAVGGHIYNQLLNPEYQGELTASG</sequence>
<dbReference type="GO" id="GO:0009307">
    <property type="term" value="P:DNA restriction-modification system"/>
    <property type="evidence" value="ECO:0007669"/>
    <property type="project" value="UniProtKB-KW"/>
</dbReference>
<gene>
    <name evidence="9" type="primary">bspRIM</name>
    <name evidence="9" type="ORF">K239x_32990</name>
</gene>
<comment type="catalytic activity">
    <reaction evidence="6">
        <text>a 2'-deoxycytidine in DNA + S-adenosyl-L-methionine = a 5-methyl-2'-deoxycytidine in DNA + S-adenosyl-L-homocysteine + H(+)</text>
        <dbReference type="Rhea" id="RHEA:13681"/>
        <dbReference type="Rhea" id="RHEA-COMP:11369"/>
        <dbReference type="Rhea" id="RHEA-COMP:11370"/>
        <dbReference type="ChEBI" id="CHEBI:15378"/>
        <dbReference type="ChEBI" id="CHEBI:57856"/>
        <dbReference type="ChEBI" id="CHEBI:59789"/>
        <dbReference type="ChEBI" id="CHEBI:85452"/>
        <dbReference type="ChEBI" id="CHEBI:85454"/>
        <dbReference type="EC" id="2.1.1.37"/>
    </reaction>
</comment>
<dbReference type="GO" id="GO:0044027">
    <property type="term" value="P:negative regulation of gene expression via chromosomal CpG island methylation"/>
    <property type="evidence" value="ECO:0007669"/>
    <property type="project" value="TreeGrafter"/>
</dbReference>
<organism evidence="9 10">
    <name type="scientific">Stieleria marina</name>
    <dbReference type="NCBI Taxonomy" id="1930275"/>
    <lineage>
        <taxon>Bacteria</taxon>
        <taxon>Pseudomonadati</taxon>
        <taxon>Planctomycetota</taxon>
        <taxon>Planctomycetia</taxon>
        <taxon>Pirellulales</taxon>
        <taxon>Pirellulaceae</taxon>
        <taxon>Stieleria</taxon>
    </lineage>
</organism>
<dbReference type="REBASE" id="356233">
    <property type="entry name" value="M.PbaK239ORF32990P"/>
</dbReference>
<dbReference type="GO" id="GO:0032259">
    <property type="term" value="P:methylation"/>
    <property type="evidence" value="ECO:0007669"/>
    <property type="project" value="UniProtKB-KW"/>
</dbReference>
<evidence type="ECO:0000256" key="3">
    <source>
        <dbReference type="ARBA" id="ARBA00022679"/>
    </source>
</evidence>
<evidence type="ECO:0000256" key="7">
    <source>
        <dbReference type="PROSITE-ProRule" id="PRU01016"/>
    </source>
</evidence>
<dbReference type="Gene3D" id="3.90.120.10">
    <property type="entry name" value="DNA Methylase, subunit A, domain 2"/>
    <property type="match status" value="1"/>
</dbReference>
<dbReference type="EC" id="2.1.1.37" evidence="1"/>
<comment type="similarity">
    <text evidence="7 8">Belongs to the class I-like SAM-binding methyltransferase superfamily. C5-methyltransferase family.</text>
</comment>
<evidence type="ECO:0000256" key="8">
    <source>
        <dbReference type="RuleBase" id="RU000416"/>
    </source>
</evidence>
<keyword evidence="4 7" id="KW-0949">S-adenosyl-L-methionine</keyword>
<keyword evidence="2 7" id="KW-0489">Methyltransferase</keyword>
<dbReference type="Gene3D" id="3.40.50.150">
    <property type="entry name" value="Vaccinia Virus protein VP39"/>
    <property type="match status" value="1"/>
</dbReference>
<feature type="active site" evidence="7">
    <location>
        <position position="85"/>
    </location>
</feature>
<dbReference type="GO" id="GO:0003677">
    <property type="term" value="F:DNA binding"/>
    <property type="evidence" value="ECO:0007669"/>
    <property type="project" value="TreeGrafter"/>
</dbReference>
<accession>A0A517NW07</accession>
<keyword evidence="5" id="KW-0680">Restriction system</keyword>
<evidence type="ECO:0000313" key="10">
    <source>
        <dbReference type="Proteomes" id="UP000319817"/>
    </source>
</evidence>
<reference evidence="9 10" key="1">
    <citation type="submission" date="2019-02" db="EMBL/GenBank/DDBJ databases">
        <title>Deep-cultivation of Planctomycetes and their phenomic and genomic characterization uncovers novel biology.</title>
        <authorList>
            <person name="Wiegand S."/>
            <person name="Jogler M."/>
            <person name="Boedeker C."/>
            <person name="Pinto D."/>
            <person name="Vollmers J."/>
            <person name="Rivas-Marin E."/>
            <person name="Kohn T."/>
            <person name="Peeters S.H."/>
            <person name="Heuer A."/>
            <person name="Rast P."/>
            <person name="Oberbeckmann S."/>
            <person name="Bunk B."/>
            <person name="Jeske O."/>
            <person name="Meyerdierks A."/>
            <person name="Storesund J.E."/>
            <person name="Kallscheuer N."/>
            <person name="Luecker S."/>
            <person name="Lage O.M."/>
            <person name="Pohl T."/>
            <person name="Merkel B.J."/>
            <person name="Hornburger P."/>
            <person name="Mueller R.-W."/>
            <person name="Bruemmer F."/>
            <person name="Labrenz M."/>
            <person name="Spormann A.M."/>
            <person name="Op den Camp H."/>
            <person name="Overmann J."/>
            <person name="Amann R."/>
            <person name="Jetten M.S.M."/>
            <person name="Mascher T."/>
            <person name="Medema M.H."/>
            <person name="Devos D.P."/>
            <person name="Kaster A.-K."/>
            <person name="Ovreas L."/>
            <person name="Rohde M."/>
            <person name="Galperin M.Y."/>
            <person name="Jogler C."/>
        </authorList>
    </citation>
    <scope>NUCLEOTIDE SEQUENCE [LARGE SCALE GENOMIC DNA]</scope>
    <source>
        <strain evidence="9 10">K23_9</strain>
    </source>
</reference>
<dbReference type="InterPro" id="IPR050390">
    <property type="entry name" value="C5-Methyltransferase"/>
</dbReference>
<evidence type="ECO:0000256" key="2">
    <source>
        <dbReference type="ARBA" id="ARBA00022603"/>
    </source>
</evidence>
<dbReference type="SUPFAM" id="SSF53335">
    <property type="entry name" value="S-adenosyl-L-methionine-dependent methyltransferases"/>
    <property type="match status" value="1"/>
</dbReference>
<proteinExistence type="inferred from homology"/>
<dbReference type="InterPro" id="IPR001525">
    <property type="entry name" value="C5_MeTfrase"/>
</dbReference>
<evidence type="ECO:0000313" key="9">
    <source>
        <dbReference type="EMBL" id="QDT11304.1"/>
    </source>
</evidence>
<protein>
    <recommendedName>
        <fullName evidence="1">DNA (cytosine-5-)-methyltransferase</fullName>
        <ecNumber evidence="1">2.1.1.37</ecNumber>
    </recommendedName>
</protein>
<dbReference type="PRINTS" id="PR00105">
    <property type="entry name" value="C5METTRFRASE"/>
</dbReference>
<dbReference type="NCBIfam" id="TIGR00675">
    <property type="entry name" value="dcm"/>
    <property type="match status" value="1"/>
</dbReference>
<dbReference type="GO" id="GO:0003886">
    <property type="term" value="F:DNA (cytosine-5-)-methyltransferase activity"/>
    <property type="evidence" value="ECO:0007669"/>
    <property type="project" value="UniProtKB-EC"/>
</dbReference>
<evidence type="ECO:0000256" key="1">
    <source>
        <dbReference type="ARBA" id="ARBA00011975"/>
    </source>
</evidence>
<keyword evidence="10" id="KW-1185">Reference proteome</keyword>
<evidence type="ECO:0000256" key="6">
    <source>
        <dbReference type="ARBA" id="ARBA00047422"/>
    </source>
</evidence>
<dbReference type="InterPro" id="IPR031303">
    <property type="entry name" value="C5_meth_CS"/>
</dbReference>
<dbReference type="OrthoDB" id="9813719at2"/>
<dbReference type="PROSITE" id="PS00095">
    <property type="entry name" value="C5_MTASE_2"/>
    <property type="match status" value="1"/>
</dbReference>
<evidence type="ECO:0000256" key="4">
    <source>
        <dbReference type="ARBA" id="ARBA00022691"/>
    </source>
</evidence>
<dbReference type="Pfam" id="PF00145">
    <property type="entry name" value="DNA_methylase"/>
    <property type="match status" value="1"/>
</dbReference>
<dbReference type="PANTHER" id="PTHR10629:SF52">
    <property type="entry name" value="DNA (CYTOSINE-5)-METHYLTRANSFERASE 1"/>
    <property type="match status" value="1"/>
</dbReference>
<keyword evidence="3 7" id="KW-0808">Transferase</keyword>
<evidence type="ECO:0000256" key="5">
    <source>
        <dbReference type="ARBA" id="ARBA00022747"/>
    </source>
</evidence>
<dbReference type="RefSeq" id="WP_145419164.1">
    <property type="nucleotide sequence ID" value="NZ_CP036526.1"/>
</dbReference>
<dbReference type="Proteomes" id="UP000319817">
    <property type="component" value="Chromosome"/>
</dbReference>
<dbReference type="PROSITE" id="PS51679">
    <property type="entry name" value="SAM_MT_C5"/>
    <property type="match status" value="1"/>
</dbReference>